<dbReference type="InterPro" id="IPR003795">
    <property type="entry name" value="DUF192"/>
</dbReference>
<sequence>MYELVIYNNKIEQKHIKLEYASNFYKRLIGLMFKNTIKPLLFTQKTSKRHFSSIHTFFMKKTIDILYISEDNKILEYVTLPPWKMYIPKNNQTKYIIELPKNTIKKNKITTNTTIEVVKRI</sequence>
<organism evidence="1 3">
    <name type="scientific">Methanosphaera cuniculi</name>
    <dbReference type="NCBI Taxonomy" id="1077256"/>
    <lineage>
        <taxon>Archaea</taxon>
        <taxon>Methanobacteriati</taxon>
        <taxon>Methanobacteriota</taxon>
        <taxon>Methanomada group</taxon>
        <taxon>Methanobacteria</taxon>
        <taxon>Methanobacteriales</taxon>
        <taxon>Methanobacteriaceae</taxon>
        <taxon>Methanosphaera</taxon>
    </lineage>
</organism>
<dbReference type="Proteomes" id="UP000246004">
    <property type="component" value="Unassembled WGS sequence"/>
</dbReference>
<protein>
    <recommendedName>
        <fullName evidence="5">ACR</fullName>
    </recommendedName>
</protein>
<dbReference type="AlphaFoldDB" id="A0A2A2HG31"/>
<name>A0A2A2HG31_9EURY</name>
<dbReference type="EMBL" id="LMVN01000001">
    <property type="protein sequence ID" value="PAV08193.1"/>
    <property type="molecule type" value="Genomic_DNA"/>
</dbReference>
<evidence type="ECO:0000313" key="1">
    <source>
        <dbReference type="EMBL" id="PAV08193.1"/>
    </source>
</evidence>
<gene>
    <name evidence="1" type="ORF">ASJ82_03090</name>
    <name evidence="2" type="ORF">MSCUN_07140</name>
</gene>
<dbReference type="OrthoDB" id="64208at2157"/>
<dbReference type="Gene3D" id="2.60.120.1140">
    <property type="entry name" value="Protein of unknown function DUF192"/>
    <property type="match status" value="1"/>
</dbReference>
<reference evidence="2 4" key="1">
    <citation type="submission" date="2016-04" db="EMBL/GenBank/DDBJ databases">
        <title>Genome sequence of Methanosphaera cuniculi DSM 4103.</title>
        <authorList>
            <person name="Poehlein A."/>
            <person name="Seedorf H."/>
            <person name="Daniel R."/>
        </authorList>
    </citation>
    <scope>NUCLEOTIDE SEQUENCE [LARGE SCALE GENOMIC DNA]</scope>
    <source>
        <strain evidence="2 4">DSM 4103</strain>
    </source>
</reference>
<evidence type="ECO:0008006" key="5">
    <source>
        <dbReference type="Google" id="ProtNLM"/>
    </source>
</evidence>
<dbReference type="RefSeq" id="WP_095607843.1">
    <property type="nucleotide sequence ID" value="NZ_LMVN01000001.1"/>
</dbReference>
<comment type="caution">
    <text evidence="1">The sequence shown here is derived from an EMBL/GenBank/DDBJ whole genome shotgun (WGS) entry which is preliminary data.</text>
</comment>
<reference evidence="1 3" key="2">
    <citation type="journal article" date="2017" name="BMC Genomics">
        <title>Genomic analysis of methanogenic archaea reveals a shift towards energy conservation.</title>
        <authorList>
            <person name="Gilmore S.P."/>
            <person name="Henske J.K."/>
            <person name="Sexton J.A."/>
            <person name="Solomon K.V."/>
            <person name="Seppala S."/>
            <person name="Yoo J.I."/>
            <person name="Huyett L.M."/>
            <person name="Pressman A."/>
            <person name="Cogan J.Z."/>
            <person name="Kivenson V."/>
            <person name="Peng X."/>
            <person name="Tan Y."/>
            <person name="Valentine D.L."/>
            <person name="O'Malley M.A."/>
        </authorList>
    </citation>
    <scope>NUCLEOTIDE SEQUENCE [LARGE SCALE GENOMIC DNA]</scope>
    <source>
        <strain evidence="1 3">1R-7</strain>
    </source>
</reference>
<dbReference type="PANTHER" id="PTHR37953:SF1">
    <property type="entry name" value="UPF0127 PROTEIN MJ1496"/>
    <property type="match status" value="1"/>
</dbReference>
<accession>A0A2A2HG31</accession>
<evidence type="ECO:0000313" key="3">
    <source>
        <dbReference type="Proteomes" id="UP000217528"/>
    </source>
</evidence>
<dbReference type="Proteomes" id="UP000217528">
    <property type="component" value="Unassembled WGS sequence"/>
</dbReference>
<proteinExistence type="predicted"/>
<evidence type="ECO:0000313" key="4">
    <source>
        <dbReference type="Proteomes" id="UP000246004"/>
    </source>
</evidence>
<dbReference type="EMBL" id="LWMS01000020">
    <property type="protein sequence ID" value="PWL08278.1"/>
    <property type="molecule type" value="Genomic_DNA"/>
</dbReference>
<dbReference type="InterPro" id="IPR038695">
    <property type="entry name" value="Saro_0823-like_sf"/>
</dbReference>
<keyword evidence="3" id="KW-1185">Reference proteome</keyword>
<evidence type="ECO:0000313" key="2">
    <source>
        <dbReference type="EMBL" id="PWL08278.1"/>
    </source>
</evidence>
<dbReference type="PANTHER" id="PTHR37953">
    <property type="entry name" value="UPF0127 PROTEIN MJ1496"/>
    <property type="match status" value="1"/>
</dbReference>
<dbReference type="Pfam" id="PF02643">
    <property type="entry name" value="DUF192"/>
    <property type="match status" value="1"/>
</dbReference>